<name>A0A4R1CGH7_9ACTN</name>
<comment type="caution">
    <text evidence="2">The sequence shown here is derived from an EMBL/GenBank/DDBJ whole genome shotgun (WGS) entry which is preliminary data.</text>
</comment>
<keyword evidence="1" id="KW-1133">Transmembrane helix</keyword>
<evidence type="ECO:0000313" key="2">
    <source>
        <dbReference type="EMBL" id="TCJ30031.1"/>
    </source>
</evidence>
<gene>
    <name evidence="2" type="ORF">EPD65_05455</name>
</gene>
<feature type="transmembrane region" description="Helical" evidence="1">
    <location>
        <begin position="176"/>
        <end position="197"/>
    </location>
</feature>
<reference evidence="2 3" key="1">
    <citation type="submission" date="2019-03" db="EMBL/GenBank/DDBJ databases">
        <authorList>
            <person name="Kim M.K.M."/>
        </authorList>
    </citation>
    <scope>NUCLEOTIDE SEQUENCE [LARGE SCALE GENOMIC DNA]</scope>
    <source>
        <strain evidence="2 3">18JY15-6</strain>
    </source>
</reference>
<feature type="transmembrane region" description="Helical" evidence="1">
    <location>
        <begin position="108"/>
        <end position="127"/>
    </location>
</feature>
<dbReference type="AlphaFoldDB" id="A0A4R1CGH7"/>
<accession>A0A4R1CGH7</accession>
<proteinExistence type="predicted"/>
<feature type="transmembrane region" description="Helical" evidence="1">
    <location>
        <begin position="63"/>
        <end position="88"/>
    </location>
</feature>
<dbReference type="RefSeq" id="WP_131582155.1">
    <property type="nucleotide sequence ID" value="NZ_SJZJ01000006.1"/>
</dbReference>
<feature type="transmembrane region" description="Helical" evidence="1">
    <location>
        <begin position="36"/>
        <end position="56"/>
    </location>
</feature>
<protein>
    <submittedName>
        <fullName evidence="2">Uncharacterized protein</fullName>
    </submittedName>
</protein>
<dbReference type="Proteomes" id="UP000295453">
    <property type="component" value="Unassembled WGS sequence"/>
</dbReference>
<dbReference type="EMBL" id="SJZJ01000006">
    <property type="protein sequence ID" value="TCJ30031.1"/>
    <property type="molecule type" value="Genomic_DNA"/>
</dbReference>
<sequence>MDRRALAATAAAYVVLHHLGLVPEGFGPGPDGTRWADWVDLALPWIVVGLAGWALWSSRPTPSVLALFLAGTLAYTSGHGIHLAGNSIGNAAPSPTAHLWDEPVGHNLWFLGVALITASLVAGMAALPRGGVGTHLLAAGVGTTWASNAIGGEAVALGVAGAALAAYAGWRHRRDLAGVLLTSGAVALVWLGLAVFAG</sequence>
<keyword evidence="1" id="KW-0472">Membrane</keyword>
<dbReference type="OrthoDB" id="3469491at2"/>
<organism evidence="2 3">
    <name type="scientific">Nocardioides jejuensis</name>
    <dbReference type="NCBI Taxonomy" id="2502782"/>
    <lineage>
        <taxon>Bacteria</taxon>
        <taxon>Bacillati</taxon>
        <taxon>Actinomycetota</taxon>
        <taxon>Actinomycetes</taxon>
        <taxon>Propionibacteriales</taxon>
        <taxon>Nocardioidaceae</taxon>
        <taxon>Nocardioides</taxon>
    </lineage>
</organism>
<evidence type="ECO:0000313" key="3">
    <source>
        <dbReference type="Proteomes" id="UP000295453"/>
    </source>
</evidence>
<evidence type="ECO:0000256" key="1">
    <source>
        <dbReference type="SAM" id="Phobius"/>
    </source>
</evidence>
<keyword evidence="3" id="KW-1185">Reference proteome</keyword>
<feature type="transmembrane region" description="Helical" evidence="1">
    <location>
        <begin position="148"/>
        <end position="170"/>
    </location>
</feature>
<keyword evidence="1" id="KW-0812">Transmembrane</keyword>